<dbReference type="AlphaFoldDB" id="A0A0A8ZIM5"/>
<reference evidence="1" key="2">
    <citation type="journal article" date="2015" name="Data Brief">
        <title>Shoot transcriptome of the giant reed, Arundo donax.</title>
        <authorList>
            <person name="Barrero R.A."/>
            <person name="Guerrero F.D."/>
            <person name="Moolhuijzen P."/>
            <person name="Goolsby J.A."/>
            <person name="Tidwell J."/>
            <person name="Bellgard S.E."/>
            <person name="Bellgard M.I."/>
        </authorList>
    </citation>
    <scope>NUCLEOTIDE SEQUENCE</scope>
    <source>
        <tissue evidence="1">Shoot tissue taken approximately 20 cm above the soil surface</tissue>
    </source>
</reference>
<evidence type="ECO:0000313" key="1">
    <source>
        <dbReference type="EMBL" id="JAD38631.1"/>
    </source>
</evidence>
<accession>A0A0A8ZIM5</accession>
<sequence length="35" mass="4297">MSWSVQIEQQLSFDWNSYIKHKGNCWQCLVKFQYA</sequence>
<dbReference type="EMBL" id="GBRH01259264">
    <property type="protein sequence ID" value="JAD38631.1"/>
    <property type="molecule type" value="Transcribed_RNA"/>
</dbReference>
<organism evidence="1">
    <name type="scientific">Arundo donax</name>
    <name type="common">Giant reed</name>
    <name type="synonym">Donax arundinaceus</name>
    <dbReference type="NCBI Taxonomy" id="35708"/>
    <lineage>
        <taxon>Eukaryota</taxon>
        <taxon>Viridiplantae</taxon>
        <taxon>Streptophyta</taxon>
        <taxon>Embryophyta</taxon>
        <taxon>Tracheophyta</taxon>
        <taxon>Spermatophyta</taxon>
        <taxon>Magnoliopsida</taxon>
        <taxon>Liliopsida</taxon>
        <taxon>Poales</taxon>
        <taxon>Poaceae</taxon>
        <taxon>PACMAD clade</taxon>
        <taxon>Arundinoideae</taxon>
        <taxon>Arundineae</taxon>
        <taxon>Arundo</taxon>
    </lineage>
</organism>
<reference evidence="1" key="1">
    <citation type="submission" date="2014-09" db="EMBL/GenBank/DDBJ databases">
        <authorList>
            <person name="Magalhaes I.L.F."/>
            <person name="Oliveira U."/>
            <person name="Santos F.R."/>
            <person name="Vidigal T.H.D.A."/>
            <person name="Brescovit A.D."/>
            <person name="Santos A.J."/>
        </authorList>
    </citation>
    <scope>NUCLEOTIDE SEQUENCE</scope>
    <source>
        <tissue evidence="1">Shoot tissue taken approximately 20 cm above the soil surface</tissue>
    </source>
</reference>
<proteinExistence type="predicted"/>
<name>A0A0A8ZIM5_ARUDO</name>
<protein>
    <submittedName>
        <fullName evidence="1">Uncharacterized protein</fullName>
    </submittedName>
</protein>